<dbReference type="AlphaFoldDB" id="X1R191"/>
<accession>X1R191</accession>
<organism evidence="1">
    <name type="scientific">marine sediment metagenome</name>
    <dbReference type="NCBI Taxonomy" id="412755"/>
    <lineage>
        <taxon>unclassified sequences</taxon>
        <taxon>metagenomes</taxon>
        <taxon>ecological metagenomes</taxon>
    </lineage>
</organism>
<protein>
    <submittedName>
        <fullName evidence="1">Uncharacterized protein</fullName>
    </submittedName>
</protein>
<name>X1R191_9ZZZZ</name>
<evidence type="ECO:0000313" key="1">
    <source>
        <dbReference type="EMBL" id="GAI49319.1"/>
    </source>
</evidence>
<feature type="non-terminal residue" evidence="1">
    <location>
        <position position="53"/>
    </location>
</feature>
<sequence>MVKYSFSINQDSDEFIWLGTGEGLYRFNGFDFEYYTIDDGLADNFVTKIFRDK</sequence>
<dbReference type="EMBL" id="BARV01039944">
    <property type="protein sequence ID" value="GAI49319.1"/>
    <property type="molecule type" value="Genomic_DNA"/>
</dbReference>
<reference evidence="1" key="1">
    <citation type="journal article" date="2014" name="Front. Microbiol.">
        <title>High frequency of phylogenetically diverse reductive dehalogenase-homologous genes in deep subseafloor sedimentary metagenomes.</title>
        <authorList>
            <person name="Kawai M."/>
            <person name="Futagami T."/>
            <person name="Toyoda A."/>
            <person name="Takaki Y."/>
            <person name="Nishi S."/>
            <person name="Hori S."/>
            <person name="Arai W."/>
            <person name="Tsubouchi T."/>
            <person name="Morono Y."/>
            <person name="Uchiyama I."/>
            <person name="Ito T."/>
            <person name="Fujiyama A."/>
            <person name="Inagaki F."/>
            <person name="Takami H."/>
        </authorList>
    </citation>
    <scope>NUCLEOTIDE SEQUENCE</scope>
    <source>
        <strain evidence="1">Expedition CK06-06</strain>
    </source>
</reference>
<dbReference type="Gene3D" id="2.130.10.10">
    <property type="entry name" value="YVTN repeat-like/Quinoprotein amine dehydrogenase"/>
    <property type="match status" value="1"/>
</dbReference>
<dbReference type="InterPro" id="IPR015943">
    <property type="entry name" value="WD40/YVTN_repeat-like_dom_sf"/>
</dbReference>
<proteinExistence type="predicted"/>
<gene>
    <name evidence="1" type="ORF">S06H3_61053</name>
</gene>
<comment type="caution">
    <text evidence="1">The sequence shown here is derived from an EMBL/GenBank/DDBJ whole genome shotgun (WGS) entry which is preliminary data.</text>
</comment>